<accession>A0ABR2KPQ7</accession>
<evidence type="ECO:0000313" key="2">
    <source>
        <dbReference type="EMBL" id="KAK8893153.1"/>
    </source>
</evidence>
<feature type="signal peptide" evidence="1">
    <location>
        <begin position="1"/>
        <end position="19"/>
    </location>
</feature>
<sequence length="199" mass="22835">MFFSFLLSLSISQIPNGFSSIPIDDTHVTKYAVPFLNLYLDSLFPEINLKKEVISITEAAIQMTTGFNLYLEINVTQTLSFSITLWVSSRSKVQLKDIQTRLPNNNVLDAFTWLDPAHFTLEQQTELINLLKQYRNINLKIRNVIVYRTKVYAGTRQHVVFEDTNGIIHSVMTSYCPSTQSTIIEYSESIHHLAINDEI</sequence>
<keyword evidence="1" id="KW-0732">Signal</keyword>
<name>A0ABR2KPQ7_9EUKA</name>
<gene>
    <name evidence="2" type="ORF">M9Y10_021568</name>
</gene>
<evidence type="ECO:0000256" key="1">
    <source>
        <dbReference type="SAM" id="SignalP"/>
    </source>
</evidence>
<evidence type="ECO:0000313" key="3">
    <source>
        <dbReference type="Proteomes" id="UP001470230"/>
    </source>
</evidence>
<keyword evidence="3" id="KW-1185">Reference proteome</keyword>
<proteinExistence type="predicted"/>
<protein>
    <submittedName>
        <fullName evidence="2">Uncharacterized protein</fullName>
    </submittedName>
</protein>
<dbReference type="EMBL" id="JAPFFF010000003">
    <property type="protein sequence ID" value="KAK8893153.1"/>
    <property type="molecule type" value="Genomic_DNA"/>
</dbReference>
<comment type="caution">
    <text evidence="2">The sequence shown here is derived from an EMBL/GenBank/DDBJ whole genome shotgun (WGS) entry which is preliminary data.</text>
</comment>
<dbReference type="Proteomes" id="UP001470230">
    <property type="component" value="Unassembled WGS sequence"/>
</dbReference>
<feature type="chain" id="PRO_5045992759" evidence="1">
    <location>
        <begin position="20"/>
        <end position="199"/>
    </location>
</feature>
<reference evidence="2 3" key="1">
    <citation type="submission" date="2024-04" db="EMBL/GenBank/DDBJ databases">
        <title>Tritrichomonas musculus Genome.</title>
        <authorList>
            <person name="Alves-Ferreira E."/>
            <person name="Grigg M."/>
            <person name="Lorenzi H."/>
            <person name="Galac M."/>
        </authorList>
    </citation>
    <scope>NUCLEOTIDE SEQUENCE [LARGE SCALE GENOMIC DNA]</scope>
    <source>
        <strain evidence="2 3">EAF2021</strain>
    </source>
</reference>
<organism evidence="2 3">
    <name type="scientific">Tritrichomonas musculus</name>
    <dbReference type="NCBI Taxonomy" id="1915356"/>
    <lineage>
        <taxon>Eukaryota</taxon>
        <taxon>Metamonada</taxon>
        <taxon>Parabasalia</taxon>
        <taxon>Tritrichomonadida</taxon>
        <taxon>Tritrichomonadidae</taxon>
        <taxon>Tritrichomonas</taxon>
    </lineage>
</organism>